<sequence length="162" mass="18053">MEIVYLKKYARYKQNGASKRISAFGPPVGLSEADITQLELEMNGGSPFPKVYKEFLSIGGEFSCISLNHVGRNAGKLVVKYKQALQKRKSGIARPIAILNTLEGQCGTFIYLDNGDNPQPWLFSINEDYNSDNGDVIWKSPFKTLKDMIDELVDISESNLAI</sequence>
<dbReference type="RefSeq" id="WP_002982525.1">
    <property type="nucleotide sequence ID" value="NZ_CP068486.1"/>
</dbReference>
<protein>
    <recommendedName>
        <fullName evidence="3">SMI1 / KNR4 family</fullName>
    </recommendedName>
</protein>
<evidence type="ECO:0000313" key="1">
    <source>
        <dbReference type="EMBL" id="VEE09953.1"/>
    </source>
</evidence>
<proteinExistence type="predicted"/>
<organism evidence="1 2">
    <name type="scientific">Chryseobacterium gleum</name>
    <name type="common">Flavobacterium gleum</name>
    <dbReference type="NCBI Taxonomy" id="250"/>
    <lineage>
        <taxon>Bacteria</taxon>
        <taxon>Pseudomonadati</taxon>
        <taxon>Bacteroidota</taxon>
        <taxon>Flavobacteriia</taxon>
        <taxon>Flavobacteriales</taxon>
        <taxon>Weeksellaceae</taxon>
        <taxon>Chryseobacterium group</taxon>
        <taxon>Chryseobacterium</taxon>
    </lineage>
</organism>
<dbReference type="AlphaFoldDB" id="A0A3S4N5F7"/>
<dbReference type="OrthoDB" id="1189226at2"/>
<dbReference type="KEGG" id="cgle:NCTC11432_03528"/>
<dbReference type="STRING" id="525257.HMPREF0204_10486"/>
<evidence type="ECO:0000313" key="2">
    <source>
        <dbReference type="Proteomes" id="UP000279227"/>
    </source>
</evidence>
<name>A0A3S4N5F7_CHRGE</name>
<reference evidence="1 2" key="1">
    <citation type="submission" date="2018-12" db="EMBL/GenBank/DDBJ databases">
        <authorList>
            <consortium name="Pathogen Informatics"/>
        </authorList>
    </citation>
    <scope>NUCLEOTIDE SEQUENCE [LARGE SCALE GENOMIC DNA]</scope>
    <source>
        <strain evidence="1 2">NCTC11432</strain>
    </source>
</reference>
<dbReference type="EMBL" id="LR134289">
    <property type="protein sequence ID" value="VEE09953.1"/>
    <property type="molecule type" value="Genomic_DNA"/>
</dbReference>
<dbReference type="GeneID" id="93019411"/>
<evidence type="ECO:0008006" key="3">
    <source>
        <dbReference type="Google" id="ProtNLM"/>
    </source>
</evidence>
<gene>
    <name evidence="1" type="ORF">NCTC11432_03528</name>
</gene>
<accession>A0A3S4N5F7</accession>
<dbReference type="Proteomes" id="UP000279227">
    <property type="component" value="Chromosome"/>
</dbReference>